<sequence>MVKAEFDDIAKVWVATSEDVPGLVSEHQDLMKLLDDVEGLIPILLEANGMLPADHEAFDMPICIAAHGLAKRRVLIPA</sequence>
<dbReference type="EMBL" id="SDWJ01000001">
    <property type="protein sequence ID" value="MVZ96611.1"/>
    <property type="molecule type" value="Genomic_DNA"/>
</dbReference>
<dbReference type="SUPFAM" id="SSF143100">
    <property type="entry name" value="TTHA1013/TTHA0281-like"/>
    <property type="match status" value="1"/>
</dbReference>
<accession>A0A6I4LUC0</accession>
<evidence type="ECO:0000259" key="1">
    <source>
        <dbReference type="Pfam" id="PF08972"/>
    </source>
</evidence>
<dbReference type="Pfam" id="PF08972">
    <property type="entry name" value="DUF1902"/>
    <property type="match status" value="1"/>
</dbReference>
<dbReference type="Proteomes" id="UP000471147">
    <property type="component" value="Unassembled WGS sequence"/>
</dbReference>
<dbReference type="Gene3D" id="3.30.2390.10">
    <property type="entry name" value="TTHA1013-like"/>
    <property type="match status" value="1"/>
</dbReference>
<proteinExistence type="predicted"/>
<name>A0A6I4LUC0_9SPHN</name>
<reference evidence="2 3" key="1">
    <citation type="submission" date="2019-01" db="EMBL/GenBank/DDBJ databases">
        <title>Sphingorhabdus lacus sp.nov., isolated from an oligotrophic freshwater lake.</title>
        <authorList>
            <person name="Park M."/>
        </authorList>
    </citation>
    <scope>NUCLEOTIDE SEQUENCE [LARGE SCALE GENOMIC DNA]</scope>
    <source>
        <strain evidence="2 3">IMCC26285</strain>
    </source>
</reference>
<gene>
    <name evidence="2" type="ORF">EUU23_02685</name>
</gene>
<dbReference type="InterPro" id="IPR015066">
    <property type="entry name" value="DUF1902"/>
</dbReference>
<comment type="caution">
    <text evidence="2">The sequence shown here is derived from an EMBL/GenBank/DDBJ whole genome shotgun (WGS) entry which is preliminary data.</text>
</comment>
<feature type="domain" description="DUF1902" evidence="1">
    <location>
        <begin position="2"/>
        <end position="54"/>
    </location>
</feature>
<dbReference type="AlphaFoldDB" id="A0A6I4LUC0"/>
<keyword evidence="3" id="KW-1185">Reference proteome</keyword>
<evidence type="ECO:0000313" key="2">
    <source>
        <dbReference type="EMBL" id="MVZ96611.1"/>
    </source>
</evidence>
<evidence type="ECO:0000313" key="3">
    <source>
        <dbReference type="Proteomes" id="UP000471147"/>
    </source>
</evidence>
<dbReference type="OrthoDB" id="361917at2"/>
<dbReference type="InterPro" id="IPR035069">
    <property type="entry name" value="TTHA1013/TTHA0281-like"/>
</dbReference>
<protein>
    <submittedName>
        <fullName evidence="2">DUF1902 domain-containing protein</fullName>
    </submittedName>
</protein>
<organism evidence="2 3">
    <name type="scientific">Sphingorhabdus profundilacus</name>
    <dbReference type="NCBI Taxonomy" id="2509718"/>
    <lineage>
        <taxon>Bacteria</taxon>
        <taxon>Pseudomonadati</taxon>
        <taxon>Pseudomonadota</taxon>
        <taxon>Alphaproteobacteria</taxon>
        <taxon>Sphingomonadales</taxon>
        <taxon>Sphingomonadaceae</taxon>
        <taxon>Sphingorhabdus</taxon>
    </lineage>
</organism>